<evidence type="ECO:0000313" key="4">
    <source>
        <dbReference type="EMBL" id="SDP15481.1"/>
    </source>
</evidence>
<sequence length="239" mass="25712">MTVERRGVAVGLGAVATLLLAAWVSAAGPVGVFARKDFSGKESPTPGDDFGSVKAPPPKGDGIKTADVRHADPWIVDAVELLMKLVLAIVVVIVLVAIGRALLDRWRSREAVDDQVSPTDIVPDVLLDAAVEGERQLSRGTPANAVIAAWVALEDACRSAGVRDDDSRTAAELVTAVLRSHRVDRAPLDTLAALYREARFSRHPIGEEQRTAAREALVRVQADLRQTLARLEHERSVSR</sequence>
<feature type="region of interest" description="Disordered" evidence="1">
    <location>
        <begin position="41"/>
        <end position="65"/>
    </location>
</feature>
<keyword evidence="2" id="KW-0472">Membrane</keyword>
<name>A0A1H0QDL2_9MICO</name>
<keyword evidence="2" id="KW-1133">Transmembrane helix</keyword>
<dbReference type="STRING" id="443156.SAMN04489867_1568"/>
<gene>
    <name evidence="4" type="ORF">SAMN04489867_1568</name>
</gene>
<evidence type="ECO:0000256" key="2">
    <source>
        <dbReference type="SAM" id="Phobius"/>
    </source>
</evidence>
<protein>
    <recommendedName>
        <fullName evidence="3">Protein-glutamine gamma-glutamyltransferase-like C-terminal domain-containing protein</fullName>
    </recommendedName>
</protein>
<proteinExistence type="predicted"/>
<feature type="transmembrane region" description="Helical" evidence="2">
    <location>
        <begin position="81"/>
        <end position="103"/>
    </location>
</feature>
<dbReference type="OrthoDB" id="5198230at2"/>
<dbReference type="RefSeq" id="WP_157692936.1">
    <property type="nucleotide sequence ID" value="NZ_LT629711.1"/>
</dbReference>
<dbReference type="AlphaFoldDB" id="A0A1H0QDL2"/>
<dbReference type="Proteomes" id="UP000199077">
    <property type="component" value="Chromosome I"/>
</dbReference>
<keyword evidence="2" id="KW-0812">Transmembrane</keyword>
<dbReference type="PROSITE" id="PS50096">
    <property type="entry name" value="IQ"/>
    <property type="match status" value="1"/>
</dbReference>
<feature type="domain" description="Protein-glutamine gamma-glutamyltransferase-like C-terminal" evidence="3">
    <location>
        <begin position="149"/>
        <end position="217"/>
    </location>
</feature>
<accession>A0A1H0QDL2</accession>
<dbReference type="Pfam" id="PF13559">
    <property type="entry name" value="DUF4129"/>
    <property type="match status" value="1"/>
</dbReference>
<keyword evidence="5" id="KW-1185">Reference proteome</keyword>
<reference evidence="5" key="1">
    <citation type="submission" date="2016-10" db="EMBL/GenBank/DDBJ databases">
        <authorList>
            <person name="Varghese N."/>
            <person name="Submissions S."/>
        </authorList>
    </citation>
    <scope>NUCLEOTIDE SEQUENCE [LARGE SCALE GENOMIC DNA]</scope>
    <source>
        <strain evidence="5">DSM 22329</strain>
    </source>
</reference>
<evidence type="ECO:0000256" key="1">
    <source>
        <dbReference type="SAM" id="MobiDB-lite"/>
    </source>
</evidence>
<evidence type="ECO:0000313" key="5">
    <source>
        <dbReference type="Proteomes" id="UP000199077"/>
    </source>
</evidence>
<organism evidence="4 5">
    <name type="scientific">Pedococcus dokdonensis</name>
    <dbReference type="NCBI Taxonomy" id="443156"/>
    <lineage>
        <taxon>Bacteria</taxon>
        <taxon>Bacillati</taxon>
        <taxon>Actinomycetota</taxon>
        <taxon>Actinomycetes</taxon>
        <taxon>Micrococcales</taxon>
        <taxon>Intrasporangiaceae</taxon>
        <taxon>Pedococcus</taxon>
    </lineage>
</organism>
<evidence type="ECO:0000259" key="3">
    <source>
        <dbReference type="Pfam" id="PF13559"/>
    </source>
</evidence>
<dbReference type="EMBL" id="LT629711">
    <property type="protein sequence ID" value="SDP15481.1"/>
    <property type="molecule type" value="Genomic_DNA"/>
</dbReference>
<dbReference type="InterPro" id="IPR025403">
    <property type="entry name" value="TgpA-like_C"/>
</dbReference>